<dbReference type="Pfam" id="PF08241">
    <property type="entry name" value="Methyltransf_11"/>
    <property type="match status" value="1"/>
</dbReference>
<reference evidence="2 3" key="1">
    <citation type="journal article" date="2003" name="Nature">
        <title>Genome divergence in two Prochlorococcus ecotypes reflects oceanic niche differentiation.</title>
        <authorList>
            <person name="Rocap G."/>
            <person name="Larimer F.W."/>
            <person name="Lamerdin J.E."/>
            <person name="Malfatti S."/>
            <person name="Chain P."/>
            <person name="Ahlgren N.A."/>
            <person name="Arellano A."/>
            <person name="Coleman M."/>
            <person name="Hauser L."/>
            <person name="Hess W.R."/>
            <person name="Johnson Z.I."/>
            <person name="Land M.L."/>
            <person name="Lindell D."/>
            <person name="Post A.F."/>
            <person name="Regala W."/>
            <person name="Shah M."/>
            <person name="Shaw S.L."/>
            <person name="Steglich C."/>
            <person name="Sullivan M.B."/>
            <person name="Ting C.S."/>
            <person name="Tolonen A."/>
            <person name="Webb E.A."/>
            <person name="Zinser E.R."/>
            <person name="Chisholm S.W."/>
        </authorList>
    </citation>
    <scope>NUCLEOTIDE SEQUENCE [LARGE SCALE GENOMIC DNA]</scope>
    <source>
        <strain evidence="3">CCMP1986 / NIES-2087 / MED4</strain>
    </source>
</reference>
<keyword evidence="2" id="KW-0808">Transferase</keyword>
<dbReference type="AlphaFoldDB" id="Q7V0K3"/>
<dbReference type="HOGENOM" id="CLU_1194433_0_0_3"/>
<dbReference type="InterPro" id="IPR029063">
    <property type="entry name" value="SAM-dependent_MTases_sf"/>
</dbReference>
<evidence type="ECO:0000313" key="2">
    <source>
        <dbReference type="EMBL" id="CAE19712.1"/>
    </source>
</evidence>
<evidence type="ECO:0000259" key="1">
    <source>
        <dbReference type="Pfam" id="PF08241"/>
    </source>
</evidence>
<dbReference type="KEGG" id="pmm:PMM1253"/>
<sequence length="213" mass="25102">MFIFKVPASLFTFRKKYKSGIIKDLSEYYSANESFSLKRISKDTDINSLHLRIIKRYFKKYLPNSLLDAGCGSCYLLDNFRILKPSAKLVGIDYDTPISTNNKFKLIEGDILNTLKGFLENSFEFVVCTHVIEHLNYPDEVVLELRRVCSKILIIICPIEKELKWGMNYHINFYSNKKYFLNFILDTKLKNKKINNYKIYQRLGDLMYVENII</sequence>
<gene>
    <name evidence="2" type="ordered locus">PMM1253</name>
</gene>
<dbReference type="eggNOG" id="COG2226">
    <property type="taxonomic scope" value="Bacteria"/>
</dbReference>
<organism evidence="2 3">
    <name type="scientific">Prochlorococcus marinus subsp. pastoris (strain CCMP1986 / NIES-2087 / MED4)</name>
    <dbReference type="NCBI Taxonomy" id="59919"/>
    <lineage>
        <taxon>Bacteria</taxon>
        <taxon>Bacillati</taxon>
        <taxon>Cyanobacteriota</taxon>
        <taxon>Cyanophyceae</taxon>
        <taxon>Synechococcales</taxon>
        <taxon>Prochlorococcaceae</taxon>
        <taxon>Prochlorococcus</taxon>
    </lineage>
</organism>
<name>Q7V0K3_PROMP</name>
<dbReference type="Gene3D" id="3.40.50.150">
    <property type="entry name" value="Vaccinia Virus protein VP39"/>
    <property type="match status" value="1"/>
</dbReference>
<dbReference type="Proteomes" id="UP000001026">
    <property type="component" value="Chromosome"/>
</dbReference>
<dbReference type="InterPro" id="IPR013216">
    <property type="entry name" value="Methyltransf_11"/>
</dbReference>
<feature type="domain" description="Methyltransferase type 11" evidence="1">
    <location>
        <begin position="67"/>
        <end position="150"/>
    </location>
</feature>
<keyword evidence="2" id="KW-0489">Methyltransferase</keyword>
<dbReference type="SUPFAM" id="SSF53335">
    <property type="entry name" value="S-adenosyl-L-methionine-dependent methyltransferases"/>
    <property type="match status" value="1"/>
</dbReference>
<dbReference type="GO" id="GO:0008757">
    <property type="term" value="F:S-adenosylmethionine-dependent methyltransferase activity"/>
    <property type="evidence" value="ECO:0007669"/>
    <property type="project" value="InterPro"/>
</dbReference>
<protein>
    <submittedName>
        <fullName evidence="2">Possible methyltransferase</fullName>
    </submittedName>
</protein>
<accession>Q7V0K3</accession>
<dbReference type="EMBL" id="BX548174">
    <property type="protein sequence ID" value="CAE19712.1"/>
    <property type="molecule type" value="Genomic_DNA"/>
</dbReference>
<dbReference type="GO" id="GO:0032259">
    <property type="term" value="P:methylation"/>
    <property type="evidence" value="ECO:0007669"/>
    <property type="project" value="UniProtKB-KW"/>
</dbReference>
<proteinExistence type="predicted"/>
<evidence type="ECO:0000313" key="3">
    <source>
        <dbReference type="Proteomes" id="UP000001026"/>
    </source>
</evidence>